<protein>
    <submittedName>
        <fullName evidence="1">2383_t:CDS:1</fullName>
    </submittedName>
</protein>
<organism evidence="1 2">
    <name type="scientific">Dentiscutata heterogama</name>
    <dbReference type="NCBI Taxonomy" id="1316150"/>
    <lineage>
        <taxon>Eukaryota</taxon>
        <taxon>Fungi</taxon>
        <taxon>Fungi incertae sedis</taxon>
        <taxon>Mucoromycota</taxon>
        <taxon>Glomeromycotina</taxon>
        <taxon>Glomeromycetes</taxon>
        <taxon>Diversisporales</taxon>
        <taxon>Gigasporaceae</taxon>
        <taxon>Dentiscutata</taxon>
    </lineage>
</organism>
<dbReference type="EMBL" id="CAJVPU010009453">
    <property type="protein sequence ID" value="CAG8595050.1"/>
    <property type="molecule type" value="Genomic_DNA"/>
</dbReference>
<name>A0ACA9MKT5_9GLOM</name>
<reference evidence="1" key="1">
    <citation type="submission" date="2021-06" db="EMBL/GenBank/DDBJ databases">
        <authorList>
            <person name="Kallberg Y."/>
            <person name="Tangrot J."/>
            <person name="Rosling A."/>
        </authorList>
    </citation>
    <scope>NUCLEOTIDE SEQUENCE</scope>
    <source>
        <strain evidence="1">IL203A</strain>
    </source>
</reference>
<evidence type="ECO:0000313" key="1">
    <source>
        <dbReference type="EMBL" id="CAG8595050.1"/>
    </source>
</evidence>
<evidence type="ECO:0000313" key="2">
    <source>
        <dbReference type="Proteomes" id="UP000789702"/>
    </source>
</evidence>
<sequence length="192" mass="22097">DASDLINDLTQSTQQLFFWATRWPLIGDVASILKSWWVDLDYLDLKLNFALEVARGLNFLVSVQILHHDIRCKGCESWFTDATRNIRAVFRMAPEKLLNMILNIRYTDPCNPIDDEFDDQAIPISFAEFNDILVEKAIKEYRSKDGNNQNTWKCFEAHANAEAADGDIKRESTQNDMVKAVEYFKKAVNNGN</sequence>
<proteinExistence type="predicted"/>
<dbReference type="Proteomes" id="UP000789702">
    <property type="component" value="Unassembled WGS sequence"/>
</dbReference>
<gene>
    <name evidence="1" type="ORF">DHETER_LOCUS7014</name>
</gene>
<comment type="caution">
    <text evidence="1">The sequence shown here is derived from an EMBL/GenBank/DDBJ whole genome shotgun (WGS) entry which is preliminary data.</text>
</comment>
<feature type="non-terminal residue" evidence="1">
    <location>
        <position position="1"/>
    </location>
</feature>
<keyword evidence="2" id="KW-1185">Reference proteome</keyword>
<accession>A0ACA9MKT5</accession>